<name>A0A919SEY1_9ACTN</name>
<keyword evidence="3" id="KW-1185">Reference proteome</keyword>
<feature type="region of interest" description="Disordered" evidence="1">
    <location>
        <begin position="1"/>
        <end position="27"/>
    </location>
</feature>
<evidence type="ECO:0000313" key="2">
    <source>
        <dbReference type="EMBL" id="GIM71430.1"/>
    </source>
</evidence>
<evidence type="ECO:0000313" key="3">
    <source>
        <dbReference type="Proteomes" id="UP000680865"/>
    </source>
</evidence>
<comment type="caution">
    <text evidence="2">The sequence shown here is derived from an EMBL/GenBank/DDBJ whole genome shotgun (WGS) entry which is preliminary data.</text>
</comment>
<dbReference type="EMBL" id="BOQP01000011">
    <property type="protein sequence ID" value="GIM71430.1"/>
    <property type="molecule type" value="Genomic_DNA"/>
</dbReference>
<organism evidence="2 3">
    <name type="scientific">Winogradskya consettensis</name>
    <dbReference type="NCBI Taxonomy" id="113560"/>
    <lineage>
        <taxon>Bacteria</taxon>
        <taxon>Bacillati</taxon>
        <taxon>Actinomycetota</taxon>
        <taxon>Actinomycetes</taxon>
        <taxon>Micromonosporales</taxon>
        <taxon>Micromonosporaceae</taxon>
        <taxon>Winogradskya</taxon>
    </lineage>
</organism>
<feature type="region of interest" description="Disordered" evidence="1">
    <location>
        <begin position="238"/>
        <end position="257"/>
    </location>
</feature>
<gene>
    <name evidence="2" type="ORF">Aco04nite_25160</name>
</gene>
<sequence>MSRRRKGAKPSQSGQRVLRTVQPAAPEEPCDCPNCSGVELDLEDLANTLVGGAGELLKVEDPLDAEFFAAGFLAIGAMAGETFDEALQEDILPAVARHESPEALAVLLALDAVGAGPVAGGAALSLEGAGLALPSWAGELREPVRLGQSLRFADSDGEASMLVCTFERAGRGHGFVVHADHTDCDAAAEIALFPTEVLDEVLEEIQSDARHAGLTVTSEVLDPAELRWQVERALDAREVHDLEDGDPEPSSDIVDDEDVPDYHLLAVLLRARIRTLPEPTRPPAPHGSTG</sequence>
<protein>
    <submittedName>
        <fullName evidence="2">Uncharacterized protein</fullName>
    </submittedName>
</protein>
<accession>A0A919SEY1</accession>
<feature type="compositionally biased region" description="Acidic residues" evidence="1">
    <location>
        <begin position="243"/>
        <end position="257"/>
    </location>
</feature>
<dbReference type="AlphaFoldDB" id="A0A919SEY1"/>
<proteinExistence type="predicted"/>
<reference evidence="2" key="1">
    <citation type="submission" date="2021-03" db="EMBL/GenBank/DDBJ databases">
        <title>Whole genome shotgun sequence of Actinoplanes consettensis NBRC 14913.</title>
        <authorList>
            <person name="Komaki H."/>
            <person name="Tamura T."/>
        </authorList>
    </citation>
    <scope>NUCLEOTIDE SEQUENCE</scope>
    <source>
        <strain evidence="2">NBRC 14913</strain>
    </source>
</reference>
<evidence type="ECO:0000256" key="1">
    <source>
        <dbReference type="SAM" id="MobiDB-lite"/>
    </source>
</evidence>
<dbReference type="Proteomes" id="UP000680865">
    <property type="component" value="Unassembled WGS sequence"/>
</dbReference>